<proteinExistence type="predicted"/>
<comment type="caution">
    <text evidence="1">The sequence shown here is derived from an EMBL/GenBank/DDBJ whole genome shotgun (WGS) entry which is preliminary data.</text>
</comment>
<organism evidence="1 2">
    <name type="scientific">Ensete ventricosum</name>
    <name type="common">Abyssinian banana</name>
    <name type="synonym">Musa ensete</name>
    <dbReference type="NCBI Taxonomy" id="4639"/>
    <lineage>
        <taxon>Eukaryota</taxon>
        <taxon>Viridiplantae</taxon>
        <taxon>Streptophyta</taxon>
        <taxon>Embryophyta</taxon>
        <taxon>Tracheophyta</taxon>
        <taxon>Spermatophyta</taxon>
        <taxon>Magnoliopsida</taxon>
        <taxon>Liliopsida</taxon>
        <taxon>Zingiberales</taxon>
        <taxon>Musaceae</taxon>
        <taxon>Ensete</taxon>
    </lineage>
</organism>
<gene>
    <name evidence="1" type="ORF">B296_00059076</name>
</gene>
<dbReference type="Proteomes" id="UP000287651">
    <property type="component" value="Unassembled WGS sequence"/>
</dbReference>
<dbReference type="AlphaFoldDB" id="A0A426XJ77"/>
<dbReference type="EMBL" id="AMZH03020110">
    <property type="protein sequence ID" value="RRT39514.1"/>
    <property type="molecule type" value="Genomic_DNA"/>
</dbReference>
<protein>
    <submittedName>
        <fullName evidence="1">Uncharacterized protein</fullName>
    </submittedName>
</protein>
<reference evidence="1 2" key="1">
    <citation type="journal article" date="2014" name="Agronomy (Basel)">
        <title>A Draft Genome Sequence for Ensete ventricosum, the Drought-Tolerant Tree Against Hunger.</title>
        <authorList>
            <person name="Harrison J."/>
            <person name="Moore K.A."/>
            <person name="Paszkiewicz K."/>
            <person name="Jones T."/>
            <person name="Grant M."/>
            <person name="Ambacheew D."/>
            <person name="Muzemil S."/>
            <person name="Studholme D.J."/>
        </authorList>
    </citation>
    <scope>NUCLEOTIDE SEQUENCE [LARGE SCALE GENOMIC DNA]</scope>
</reference>
<evidence type="ECO:0000313" key="2">
    <source>
        <dbReference type="Proteomes" id="UP000287651"/>
    </source>
</evidence>
<sequence>MMIDFDDDVSLVEKLVQYVVGIVELVEQKLLRHEIGTTEEIEQKLLLDSERENRGTRLGERWAKIATTVGFMIDERESDCCRVWQNAVGGWSLEDSVESAVMQRRRGAGGVALLVLQEGNVGASAKVTRPVGWKVATWGLTNGRGAVAAKKQRETVAASSLLGGRAEHRETIGNGPYRCSRQRDSGSVLAAMVPVES</sequence>
<accession>A0A426XJ77</accession>
<evidence type="ECO:0000313" key="1">
    <source>
        <dbReference type="EMBL" id="RRT39514.1"/>
    </source>
</evidence>
<name>A0A426XJ77_ENSVE</name>